<reference evidence="3 4" key="1">
    <citation type="submission" date="2019-01" db="EMBL/GenBank/DDBJ databases">
        <title>Draft genome sequences of the type strains of six Macrococcus species.</title>
        <authorList>
            <person name="Mazhar S."/>
            <person name="Altermann E."/>
            <person name="Hill C."/>
            <person name="Mcauliffe O."/>
        </authorList>
    </citation>
    <scope>NUCLEOTIDE SEQUENCE [LARGE SCALE GENOMIC DNA]</scope>
    <source>
        <strain evidence="3 4">ATCC 51825</strain>
    </source>
</reference>
<dbReference type="SUPFAM" id="SSF51182">
    <property type="entry name" value="RmlC-like cupins"/>
    <property type="match status" value="1"/>
</dbReference>
<proteinExistence type="predicted"/>
<dbReference type="Gene3D" id="1.10.260.40">
    <property type="entry name" value="lambda repressor-like DNA-binding domains"/>
    <property type="match status" value="1"/>
</dbReference>
<dbReference type="RefSeq" id="WP_133452598.1">
    <property type="nucleotide sequence ID" value="NZ_SCWF01000016.1"/>
</dbReference>
<keyword evidence="4" id="KW-1185">Reference proteome</keyword>
<feature type="domain" description="HTH cro/C1-type" evidence="2">
    <location>
        <begin position="8"/>
        <end position="62"/>
    </location>
</feature>
<protein>
    <submittedName>
        <fullName evidence="3">XRE family transcriptional regulator</fullName>
    </submittedName>
</protein>
<dbReference type="GO" id="GO:0003700">
    <property type="term" value="F:DNA-binding transcription factor activity"/>
    <property type="evidence" value="ECO:0007669"/>
    <property type="project" value="TreeGrafter"/>
</dbReference>
<evidence type="ECO:0000259" key="2">
    <source>
        <dbReference type="PROSITE" id="PS50943"/>
    </source>
</evidence>
<dbReference type="Gene3D" id="2.60.120.10">
    <property type="entry name" value="Jelly Rolls"/>
    <property type="match status" value="1"/>
</dbReference>
<dbReference type="AlphaFoldDB" id="A0A4R6BWU9"/>
<dbReference type="Pfam" id="PF07883">
    <property type="entry name" value="Cupin_2"/>
    <property type="match status" value="1"/>
</dbReference>
<dbReference type="EMBL" id="SCWF01000016">
    <property type="protein sequence ID" value="TDM12483.1"/>
    <property type="molecule type" value="Genomic_DNA"/>
</dbReference>
<dbReference type="InterPro" id="IPR001387">
    <property type="entry name" value="Cro/C1-type_HTH"/>
</dbReference>
<dbReference type="CDD" id="cd02209">
    <property type="entry name" value="cupin_XRE_C"/>
    <property type="match status" value="1"/>
</dbReference>
<keyword evidence="1" id="KW-0238">DNA-binding</keyword>
<comment type="caution">
    <text evidence="3">The sequence shown here is derived from an EMBL/GenBank/DDBJ whole genome shotgun (WGS) entry which is preliminary data.</text>
</comment>
<dbReference type="CDD" id="cd00093">
    <property type="entry name" value="HTH_XRE"/>
    <property type="match status" value="1"/>
</dbReference>
<dbReference type="Proteomes" id="UP000294843">
    <property type="component" value="Unassembled WGS sequence"/>
</dbReference>
<sequence>MSHIGRTIANYRKMNQMTIREFADHSEISTSLISQLERGKGNPSLHVLERLAQALGVPLFTLFINDIDPATLISRKADRHKVYREDNAHIVYDVLTPDFMNTNLEMLMMEIKPCSNTTESHYVHDAKEEIAVIMNGHIQVELEGTAYPLSEGDVVRIPKHIRHRFINDSEDFVKVLFVLTPSFY</sequence>
<dbReference type="OrthoDB" id="9781521at2"/>
<dbReference type="Pfam" id="PF01381">
    <property type="entry name" value="HTH_3"/>
    <property type="match status" value="1"/>
</dbReference>
<dbReference type="PROSITE" id="PS50943">
    <property type="entry name" value="HTH_CROC1"/>
    <property type="match status" value="1"/>
</dbReference>
<dbReference type="SUPFAM" id="SSF47413">
    <property type="entry name" value="lambda repressor-like DNA-binding domains"/>
    <property type="match status" value="1"/>
</dbReference>
<evidence type="ECO:0000256" key="1">
    <source>
        <dbReference type="ARBA" id="ARBA00023125"/>
    </source>
</evidence>
<organism evidence="3 4">
    <name type="scientific">Macrococcus bovicus</name>
    <dbReference type="NCBI Taxonomy" id="69968"/>
    <lineage>
        <taxon>Bacteria</taxon>
        <taxon>Bacillati</taxon>
        <taxon>Bacillota</taxon>
        <taxon>Bacilli</taxon>
        <taxon>Bacillales</taxon>
        <taxon>Staphylococcaceae</taxon>
        <taxon>Macrococcus</taxon>
    </lineage>
</organism>
<dbReference type="InterPro" id="IPR011051">
    <property type="entry name" value="RmlC_Cupin_sf"/>
</dbReference>
<gene>
    <name evidence="3" type="ORF">ERX55_10785</name>
</gene>
<evidence type="ECO:0000313" key="4">
    <source>
        <dbReference type="Proteomes" id="UP000294843"/>
    </source>
</evidence>
<dbReference type="GO" id="GO:0005829">
    <property type="term" value="C:cytosol"/>
    <property type="evidence" value="ECO:0007669"/>
    <property type="project" value="TreeGrafter"/>
</dbReference>
<dbReference type="InterPro" id="IPR013096">
    <property type="entry name" value="Cupin_2"/>
</dbReference>
<evidence type="ECO:0000313" key="3">
    <source>
        <dbReference type="EMBL" id="TDM12483.1"/>
    </source>
</evidence>
<dbReference type="PANTHER" id="PTHR46797">
    <property type="entry name" value="HTH-TYPE TRANSCRIPTIONAL REGULATOR"/>
    <property type="match status" value="1"/>
</dbReference>
<dbReference type="InterPro" id="IPR010982">
    <property type="entry name" value="Lambda_DNA-bd_dom_sf"/>
</dbReference>
<accession>A0A4R6BWU9</accession>
<dbReference type="GO" id="GO:0003677">
    <property type="term" value="F:DNA binding"/>
    <property type="evidence" value="ECO:0007669"/>
    <property type="project" value="UniProtKB-KW"/>
</dbReference>
<dbReference type="InterPro" id="IPR014710">
    <property type="entry name" value="RmlC-like_jellyroll"/>
</dbReference>
<dbReference type="InterPro" id="IPR050807">
    <property type="entry name" value="TransReg_Diox_bact_type"/>
</dbReference>
<name>A0A4R6BWU9_9STAP</name>
<dbReference type="PANTHER" id="PTHR46797:SF19">
    <property type="entry name" value="BLL2473 PROTEIN"/>
    <property type="match status" value="1"/>
</dbReference>
<dbReference type="SMART" id="SM00530">
    <property type="entry name" value="HTH_XRE"/>
    <property type="match status" value="1"/>
</dbReference>